<feature type="compositionally biased region" description="Polar residues" evidence="3">
    <location>
        <begin position="112"/>
        <end position="121"/>
    </location>
</feature>
<dbReference type="PROSITE" id="PS00463">
    <property type="entry name" value="ZN2_CY6_FUNGAL_1"/>
    <property type="match status" value="1"/>
</dbReference>
<dbReference type="GO" id="GO:0005634">
    <property type="term" value="C:nucleus"/>
    <property type="evidence" value="ECO:0007669"/>
    <property type="project" value="UniProtKB-SubCell"/>
</dbReference>
<evidence type="ECO:0000313" key="6">
    <source>
        <dbReference type="Proteomes" id="UP000033483"/>
    </source>
</evidence>
<dbReference type="Proteomes" id="UP000033483">
    <property type="component" value="Unassembled WGS sequence"/>
</dbReference>
<name>A0A0F4ZC15_9PEZI</name>
<dbReference type="InterPro" id="IPR036864">
    <property type="entry name" value="Zn2-C6_fun-type_DNA-bd_sf"/>
</dbReference>
<dbReference type="GO" id="GO:0000976">
    <property type="term" value="F:transcription cis-regulatory region binding"/>
    <property type="evidence" value="ECO:0007669"/>
    <property type="project" value="TreeGrafter"/>
</dbReference>
<dbReference type="GO" id="GO:0000981">
    <property type="term" value="F:DNA-binding transcription factor activity, RNA polymerase II-specific"/>
    <property type="evidence" value="ECO:0007669"/>
    <property type="project" value="InterPro"/>
</dbReference>
<dbReference type="PROSITE" id="PS50048">
    <property type="entry name" value="ZN2_CY6_FUNGAL_2"/>
    <property type="match status" value="1"/>
</dbReference>
<gene>
    <name evidence="5" type="ORF">TD95_005196</name>
</gene>
<dbReference type="PANTHER" id="PTHR37534:SF51">
    <property type="entry name" value="ACRIFLAVINE SENSITIVITY CONTROL PROTEIN ACR-2"/>
    <property type="match status" value="1"/>
</dbReference>
<feature type="region of interest" description="Disordered" evidence="3">
    <location>
        <begin position="93"/>
        <end position="121"/>
    </location>
</feature>
<evidence type="ECO:0000256" key="3">
    <source>
        <dbReference type="SAM" id="MobiDB-lite"/>
    </source>
</evidence>
<comment type="subcellular location">
    <subcellularLocation>
        <location evidence="1">Nucleus</location>
    </subcellularLocation>
</comment>
<dbReference type="GO" id="GO:0008270">
    <property type="term" value="F:zinc ion binding"/>
    <property type="evidence" value="ECO:0007669"/>
    <property type="project" value="InterPro"/>
</dbReference>
<dbReference type="PANTHER" id="PTHR37534">
    <property type="entry name" value="TRANSCRIPTIONAL ACTIVATOR PROTEIN UGA3"/>
    <property type="match status" value="1"/>
</dbReference>
<dbReference type="GO" id="GO:0045944">
    <property type="term" value="P:positive regulation of transcription by RNA polymerase II"/>
    <property type="evidence" value="ECO:0007669"/>
    <property type="project" value="TreeGrafter"/>
</dbReference>
<evidence type="ECO:0000256" key="1">
    <source>
        <dbReference type="ARBA" id="ARBA00004123"/>
    </source>
</evidence>
<dbReference type="SUPFAM" id="SSF57701">
    <property type="entry name" value="Zn2/Cys6 DNA-binding domain"/>
    <property type="match status" value="1"/>
</dbReference>
<evidence type="ECO:0000259" key="4">
    <source>
        <dbReference type="PROSITE" id="PS50048"/>
    </source>
</evidence>
<dbReference type="InterPro" id="IPR001138">
    <property type="entry name" value="Zn2Cys6_DnaBD"/>
</dbReference>
<keyword evidence="6" id="KW-1185">Reference proteome</keyword>
<proteinExistence type="predicted"/>
<dbReference type="AlphaFoldDB" id="A0A0F4ZC15"/>
<dbReference type="Pfam" id="PF00172">
    <property type="entry name" value="Zn_clus"/>
    <property type="match status" value="1"/>
</dbReference>
<evidence type="ECO:0000313" key="5">
    <source>
        <dbReference type="EMBL" id="KKA27413.1"/>
    </source>
</evidence>
<feature type="domain" description="Zn(2)-C6 fungal-type" evidence="4">
    <location>
        <begin position="16"/>
        <end position="44"/>
    </location>
</feature>
<dbReference type="EMBL" id="LAEV01001759">
    <property type="protein sequence ID" value="KKA27413.1"/>
    <property type="molecule type" value="Genomic_DNA"/>
</dbReference>
<reference evidence="5 6" key="1">
    <citation type="submission" date="2015-03" db="EMBL/GenBank/DDBJ databases">
        <authorList>
            <person name="Radwan O."/>
            <person name="Al-Naeli F.A."/>
            <person name="Rendon G.A."/>
            <person name="Fields C."/>
        </authorList>
    </citation>
    <scope>NUCLEOTIDE SEQUENCE [LARGE SCALE GENOMIC DNA]</scope>
    <source>
        <strain evidence="5">CR-DP1</strain>
    </source>
</reference>
<dbReference type="Pfam" id="PF11951">
    <property type="entry name" value="Fungal_trans_2"/>
    <property type="match status" value="1"/>
</dbReference>
<dbReference type="Gene3D" id="4.10.240.10">
    <property type="entry name" value="Zn(2)-C6 fungal-type DNA-binding domain"/>
    <property type="match status" value="1"/>
</dbReference>
<protein>
    <recommendedName>
        <fullName evidence="4">Zn(2)-C6 fungal-type domain-containing protein</fullName>
    </recommendedName>
</protein>
<evidence type="ECO:0000256" key="2">
    <source>
        <dbReference type="ARBA" id="ARBA00023242"/>
    </source>
</evidence>
<organism evidence="5 6">
    <name type="scientific">Thielaviopsis punctulata</name>
    <dbReference type="NCBI Taxonomy" id="72032"/>
    <lineage>
        <taxon>Eukaryota</taxon>
        <taxon>Fungi</taxon>
        <taxon>Dikarya</taxon>
        <taxon>Ascomycota</taxon>
        <taxon>Pezizomycotina</taxon>
        <taxon>Sordariomycetes</taxon>
        <taxon>Hypocreomycetidae</taxon>
        <taxon>Microascales</taxon>
        <taxon>Ceratocystidaceae</taxon>
        <taxon>Thielaviopsis</taxon>
    </lineage>
</organism>
<dbReference type="SMART" id="SM00066">
    <property type="entry name" value="GAL4"/>
    <property type="match status" value="1"/>
</dbReference>
<keyword evidence="2" id="KW-0539">Nucleus</keyword>
<dbReference type="InterPro" id="IPR021858">
    <property type="entry name" value="Fun_TF"/>
</dbReference>
<dbReference type="OrthoDB" id="5380854at2759"/>
<accession>A0A0F4ZC15</accession>
<sequence length="594" mass="66569">MPVRPPARGRDSSAKACHNCRRRRLRCDRSRPTCNKCFISGQECLGYDRLFVWTQWTNQDKKHEPQTLVATASAPVTKAAIIDATVATISNNNTSPLKQQKQKKTPLAAASTIVSPDPKQQTRNLDRHLSAVNGHQLVLSQRPKHESKDSDWEERIDIHLEEWAALTSGHSSPGRSLDPLFEDFGLPTKRYLHHFYRVTKDIVAHDDLFINPFRDIIPIALTHPVLTNIIIASSAIHMANLYQSHPRDLPEDNGIGDHCIALRAHNHTANRFVLDGLLAKQRAITHMRSLLSNIDKESRNLAITAAFFFVNIELIDISQAGWKSHLEGASNLLATLSLDDETDAGPLMKNPIFDNVLANFFIYHILGSTLMPTTRCVQVKSHILNLLPVLRRTQSDSYLCCPPFILATIPKASELANQIGARPDADIINEAVALINETRNYDLKQWIASIPSVVIFNDATDREHVAASHRAAICLYVIRAIPMAAAAAPVTAEDLVGDIFMHMSLVGKDDAHFKGAAWPLFMAGAECDDTERRQWVMSRLMEMWSIVPWGYILKSVDMLRRTWTLQDAKKEAGVATKSNWLQDLWSGDYDCLIV</sequence>
<comment type="caution">
    <text evidence="5">The sequence shown here is derived from an EMBL/GenBank/DDBJ whole genome shotgun (WGS) entry which is preliminary data.</text>
</comment>